<accession>A0A9W8MUK1</accession>
<protein>
    <recommendedName>
        <fullName evidence="1">Protein kinase domain-containing protein</fullName>
    </recommendedName>
</protein>
<evidence type="ECO:0000313" key="3">
    <source>
        <dbReference type="Proteomes" id="UP001148786"/>
    </source>
</evidence>
<name>A0A9W8MUK1_9AGAR</name>
<sequence length="344" mass="39849">MPSNLMKRYGCPCSLSSFEEDIDFGHVSTPIGNRLGRRLSLLFGQIRWNLRMVKLRLYDARTLDAVRVRDDTKVVLKIVSTRSNELPVVRYLNSADLRSDPRNKTVPLLDVIMFPHTDEEALIVMPRLLQFNALLFRYLSEICQSLDQFFMGLAFMHEHNIAHRDACYRNLMMDVADVLPHGYHYACWDTEDGLYKPIRPLERRSVSPPDYFFIDFGLSSRFPPGTTGIKLHGLLGQDKTVPEGVSGELYDPFKYDVYQLGNVLAQLVKMYEGLTVFKPLVDTMTRHEPEERPSAVEAHKMLLEIITSLSSEQLAQRIWHRRTPPDLRYRIEFCGENPVEEYFN</sequence>
<feature type="domain" description="Protein kinase" evidence="1">
    <location>
        <begin position="32"/>
        <end position="344"/>
    </location>
</feature>
<dbReference type="EMBL" id="JANKHO010000592">
    <property type="protein sequence ID" value="KAJ3508111.1"/>
    <property type="molecule type" value="Genomic_DNA"/>
</dbReference>
<dbReference type="GO" id="GO:0005524">
    <property type="term" value="F:ATP binding"/>
    <property type="evidence" value="ECO:0007669"/>
    <property type="project" value="InterPro"/>
</dbReference>
<dbReference type="OrthoDB" id="5987198at2759"/>
<dbReference type="SUPFAM" id="SSF56112">
    <property type="entry name" value="Protein kinase-like (PK-like)"/>
    <property type="match status" value="1"/>
</dbReference>
<dbReference type="InterPro" id="IPR000719">
    <property type="entry name" value="Prot_kinase_dom"/>
</dbReference>
<comment type="caution">
    <text evidence="2">The sequence shown here is derived from an EMBL/GenBank/DDBJ whole genome shotgun (WGS) entry which is preliminary data.</text>
</comment>
<dbReference type="Gene3D" id="1.10.510.10">
    <property type="entry name" value="Transferase(Phosphotransferase) domain 1"/>
    <property type="match status" value="1"/>
</dbReference>
<gene>
    <name evidence="2" type="ORF">NLJ89_g5928</name>
</gene>
<evidence type="ECO:0000259" key="1">
    <source>
        <dbReference type="PROSITE" id="PS50011"/>
    </source>
</evidence>
<organism evidence="2 3">
    <name type="scientific">Agrocybe chaxingu</name>
    <dbReference type="NCBI Taxonomy" id="84603"/>
    <lineage>
        <taxon>Eukaryota</taxon>
        <taxon>Fungi</taxon>
        <taxon>Dikarya</taxon>
        <taxon>Basidiomycota</taxon>
        <taxon>Agaricomycotina</taxon>
        <taxon>Agaricomycetes</taxon>
        <taxon>Agaricomycetidae</taxon>
        <taxon>Agaricales</taxon>
        <taxon>Agaricineae</taxon>
        <taxon>Strophariaceae</taxon>
        <taxon>Agrocybe</taxon>
    </lineage>
</organism>
<dbReference type="GO" id="GO:0004672">
    <property type="term" value="F:protein kinase activity"/>
    <property type="evidence" value="ECO:0007669"/>
    <property type="project" value="InterPro"/>
</dbReference>
<dbReference type="Proteomes" id="UP001148786">
    <property type="component" value="Unassembled WGS sequence"/>
</dbReference>
<reference evidence="2" key="1">
    <citation type="submission" date="2022-07" db="EMBL/GenBank/DDBJ databases">
        <title>Genome Sequence of Agrocybe chaxingu.</title>
        <authorList>
            <person name="Buettner E."/>
        </authorList>
    </citation>
    <scope>NUCLEOTIDE SEQUENCE</scope>
    <source>
        <strain evidence="2">MP-N11</strain>
    </source>
</reference>
<dbReference type="AlphaFoldDB" id="A0A9W8MUK1"/>
<dbReference type="PROSITE" id="PS50011">
    <property type="entry name" value="PROTEIN_KINASE_DOM"/>
    <property type="match status" value="1"/>
</dbReference>
<dbReference type="InterPro" id="IPR011009">
    <property type="entry name" value="Kinase-like_dom_sf"/>
</dbReference>
<evidence type="ECO:0000313" key="2">
    <source>
        <dbReference type="EMBL" id="KAJ3508111.1"/>
    </source>
</evidence>
<proteinExistence type="predicted"/>
<keyword evidence="3" id="KW-1185">Reference proteome</keyword>